<dbReference type="OrthoDB" id="169035at2157"/>
<sequence length="183" mass="18480">MSDSICRRFGPGRLPYASRRDVGAGIAMAATGVLAITIWFVATGLLLLTDAVPAVTGTNDLEFAAAFGLLFAPFGVVASFVVGTLCWRAVDADALDPLTGALLGACTAAAGMIGGSVGVSLVLTAVSLTTGTLALAQLVVFAVVVSVSALLFSAVFAGWLIVPLGAFGGWYHERARATATDGN</sequence>
<dbReference type="RefSeq" id="WP_090310800.1">
    <property type="nucleotide sequence ID" value="NZ_FNFE01000007.1"/>
</dbReference>
<keyword evidence="1" id="KW-1133">Transmembrane helix</keyword>
<evidence type="ECO:0000313" key="3">
    <source>
        <dbReference type="Proteomes" id="UP000198882"/>
    </source>
</evidence>
<keyword evidence="1" id="KW-0812">Transmembrane</keyword>
<dbReference type="AlphaFoldDB" id="A0A1G9EMU3"/>
<dbReference type="Proteomes" id="UP000198882">
    <property type="component" value="Unassembled WGS sequence"/>
</dbReference>
<feature type="transmembrane region" description="Helical" evidence="1">
    <location>
        <begin position="134"/>
        <end position="167"/>
    </location>
</feature>
<reference evidence="3" key="1">
    <citation type="submission" date="2016-10" db="EMBL/GenBank/DDBJ databases">
        <authorList>
            <person name="Varghese N."/>
            <person name="Submissions S."/>
        </authorList>
    </citation>
    <scope>NUCLEOTIDE SEQUENCE [LARGE SCALE GENOMIC DNA]</scope>
    <source>
        <strain evidence="3">B4,CECT 8067,JCM 17497</strain>
    </source>
</reference>
<feature type="transmembrane region" description="Helical" evidence="1">
    <location>
        <begin position="21"/>
        <end position="47"/>
    </location>
</feature>
<accession>A0A1G9EMU3</accession>
<keyword evidence="1" id="KW-0472">Membrane</keyword>
<organism evidence="2 3">
    <name type="scientific">Natronorubrum texcoconense</name>
    <dbReference type="NCBI Taxonomy" id="1095776"/>
    <lineage>
        <taxon>Archaea</taxon>
        <taxon>Methanobacteriati</taxon>
        <taxon>Methanobacteriota</taxon>
        <taxon>Stenosarchaea group</taxon>
        <taxon>Halobacteria</taxon>
        <taxon>Halobacteriales</taxon>
        <taxon>Natrialbaceae</taxon>
        <taxon>Natronorubrum</taxon>
    </lineage>
</organism>
<evidence type="ECO:0000313" key="2">
    <source>
        <dbReference type="EMBL" id="SDK77361.1"/>
    </source>
</evidence>
<name>A0A1G9EMU3_9EURY</name>
<dbReference type="EMBL" id="FNFE01000007">
    <property type="protein sequence ID" value="SDK77361.1"/>
    <property type="molecule type" value="Genomic_DNA"/>
</dbReference>
<proteinExistence type="predicted"/>
<feature type="transmembrane region" description="Helical" evidence="1">
    <location>
        <begin position="102"/>
        <end position="128"/>
    </location>
</feature>
<keyword evidence="3" id="KW-1185">Reference proteome</keyword>
<feature type="transmembrane region" description="Helical" evidence="1">
    <location>
        <begin position="67"/>
        <end position="90"/>
    </location>
</feature>
<evidence type="ECO:0000256" key="1">
    <source>
        <dbReference type="SAM" id="Phobius"/>
    </source>
</evidence>
<gene>
    <name evidence="2" type="ORF">SAMN04515672_3897</name>
</gene>
<dbReference type="STRING" id="1095776.SAMN04515672_3897"/>
<protein>
    <submittedName>
        <fullName evidence="2">Uncharacterized protein</fullName>
    </submittedName>
</protein>